<evidence type="ECO:0000313" key="5">
    <source>
        <dbReference type="RefSeq" id="XP_031561106.1"/>
    </source>
</evidence>
<dbReference type="InterPro" id="IPR006028">
    <property type="entry name" value="GABAA/Glycine_rcpt"/>
</dbReference>
<dbReference type="GeneID" id="116297092"/>
<reference evidence="5" key="1">
    <citation type="submission" date="2025-08" db="UniProtKB">
        <authorList>
            <consortium name="RefSeq"/>
        </authorList>
    </citation>
    <scope>IDENTIFICATION</scope>
    <source>
        <tissue evidence="5">Tentacle</tissue>
    </source>
</reference>
<dbReference type="OrthoDB" id="442503at2759"/>
<feature type="domain" description="Neurotransmitter-gated ion-channel transmembrane" evidence="3">
    <location>
        <begin position="5"/>
        <end position="153"/>
    </location>
</feature>
<feature type="transmembrane region" description="Helical" evidence="2">
    <location>
        <begin position="164"/>
        <end position="182"/>
    </location>
</feature>
<dbReference type="GO" id="GO:0004888">
    <property type="term" value="F:transmembrane signaling receptor activity"/>
    <property type="evidence" value="ECO:0007669"/>
    <property type="project" value="InterPro"/>
</dbReference>
<dbReference type="InterPro" id="IPR038050">
    <property type="entry name" value="Neuro_actylchol_rec"/>
</dbReference>
<feature type="transmembrane region" description="Helical" evidence="2">
    <location>
        <begin position="62"/>
        <end position="83"/>
    </location>
</feature>
<dbReference type="Pfam" id="PF02932">
    <property type="entry name" value="Neur_chan_memb"/>
    <property type="match status" value="1"/>
</dbReference>
<proteinExistence type="predicted"/>
<dbReference type="GO" id="GO:0016020">
    <property type="term" value="C:membrane"/>
    <property type="evidence" value="ECO:0007669"/>
    <property type="project" value="InterPro"/>
</dbReference>
<feature type="compositionally biased region" description="Basic and acidic residues" evidence="1">
    <location>
        <begin position="141"/>
        <end position="154"/>
    </location>
</feature>
<feature type="region of interest" description="Disordered" evidence="1">
    <location>
        <begin position="123"/>
        <end position="154"/>
    </location>
</feature>
<dbReference type="PANTHER" id="PTHR18945">
    <property type="entry name" value="NEUROTRANSMITTER GATED ION CHANNEL"/>
    <property type="match status" value="1"/>
</dbReference>
<dbReference type="RefSeq" id="XP_031561106.1">
    <property type="nucleotide sequence ID" value="XM_031705246.1"/>
</dbReference>
<protein>
    <submittedName>
        <fullName evidence="5">Gamma-aminobutyric acid receptor subunit rho-3-like</fullName>
    </submittedName>
</protein>
<dbReference type="SUPFAM" id="SSF90112">
    <property type="entry name" value="Neurotransmitter-gated ion-channel transmembrane pore"/>
    <property type="match status" value="1"/>
</dbReference>
<gene>
    <name evidence="5" type="primary">LOC116297092</name>
</gene>
<dbReference type="InParanoid" id="A0A6P8I0Q4"/>
<evidence type="ECO:0000313" key="4">
    <source>
        <dbReference type="Proteomes" id="UP000515163"/>
    </source>
</evidence>
<evidence type="ECO:0000256" key="1">
    <source>
        <dbReference type="SAM" id="MobiDB-lite"/>
    </source>
</evidence>
<dbReference type="GO" id="GO:0005216">
    <property type="term" value="F:monoatomic ion channel activity"/>
    <property type="evidence" value="ECO:0007669"/>
    <property type="project" value="InterPro"/>
</dbReference>
<dbReference type="Proteomes" id="UP000515163">
    <property type="component" value="Unplaced"/>
</dbReference>
<keyword evidence="2" id="KW-0472">Membrane</keyword>
<dbReference type="InterPro" id="IPR006029">
    <property type="entry name" value="Neurotrans-gated_channel_TM"/>
</dbReference>
<feature type="compositionally biased region" description="Polar residues" evidence="1">
    <location>
        <begin position="123"/>
        <end position="140"/>
    </location>
</feature>
<dbReference type="KEGG" id="aten:116297092"/>
<evidence type="ECO:0000256" key="2">
    <source>
        <dbReference type="SAM" id="Phobius"/>
    </source>
</evidence>
<evidence type="ECO:0000259" key="3">
    <source>
        <dbReference type="Pfam" id="PF02932"/>
    </source>
</evidence>
<keyword evidence="2" id="KW-1133">Transmembrane helix</keyword>
<dbReference type="AlphaFoldDB" id="A0A6P8I0Q4"/>
<keyword evidence="4" id="KW-1185">Reference proteome</keyword>
<dbReference type="PRINTS" id="PR00253">
    <property type="entry name" value="GABAARECEPTR"/>
</dbReference>
<dbReference type="CDD" id="cd19049">
    <property type="entry name" value="LGIC_TM_anion"/>
    <property type="match status" value="1"/>
</dbReference>
<dbReference type="InterPro" id="IPR036719">
    <property type="entry name" value="Neuro-gated_channel_TM_sf"/>
</dbReference>
<organism evidence="4 5">
    <name type="scientific">Actinia tenebrosa</name>
    <name type="common">Australian red waratah sea anemone</name>
    <dbReference type="NCBI Taxonomy" id="6105"/>
    <lineage>
        <taxon>Eukaryota</taxon>
        <taxon>Metazoa</taxon>
        <taxon>Cnidaria</taxon>
        <taxon>Anthozoa</taxon>
        <taxon>Hexacorallia</taxon>
        <taxon>Actiniaria</taxon>
        <taxon>Actiniidae</taxon>
        <taxon>Actinia</taxon>
    </lineage>
</organism>
<dbReference type="InterPro" id="IPR006201">
    <property type="entry name" value="Neur_channel"/>
</dbReference>
<keyword evidence="2" id="KW-0812">Transmembrane</keyword>
<sequence length="188" mass="21883">MQFFFPCILCAVVSWLPFWMDRYEIGDRMALSITTLLTEVFLSQYINSNMPCVSYIKAADQYLLATFIFIFMGLLENVVVYNFRSDVRKLKKVKKKTKATKLEFELQDIYCYGQEISPSQEIMTESPRNNLEQEASSNSADHNENKMDAEEATEKDQSLVVDKISRVLFPLAFIVFQAYYFGRHLQIS</sequence>
<name>A0A6P8I0Q4_ACTTE</name>
<accession>A0A6P8I0Q4</accession>
<dbReference type="Gene3D" id="1.20.58.390">
    <property type="entry name" value="Neurotransmitter-gated ion-channel transmembrane domain"/>
    <property type="match status" value="1"/>
</dbReference>